<dbReference type="PANTHER" id="PTHR44936:SF9">
    <property type="entry name" value="SENSOR PROTEIN CREC"/>
    <property type="match status" value="1"/>
</dbReference>
<evidence type="ECO:0000313" key="10">
    <source>
        <dbReference type="EMBL" id="KZC23741.1"/>
    </source>
</evidence>
<gene>
    <name evidence="10" type="ORF">RHOFW104T7_11955</name>
</gene>
<dbReference type="GO" id="GO:0000155">
    <property type="term" value="F:phosphorelay sensor kinase activity"/>
    <property type="evidence" value="ECO:0007669"/>
    <property type="project" value="InterPro"/>
</dbReference>
<dbReference type="PRINTS" id="PR00344">
    <property type="entry name" value="BCTRLSENSOR"/>
</dbReference>
<evidence type="ECO:0000256" key="2">
    <source>
        <dbReference type="ARBA" id="ARBA00012438"/>
    </source>
</evidence>
<accession>A0A154QHN0</accession>
<keyword evidence="8" id="KW-0812">Transmembrane</keyword>
<feature type="transmembrane region" description="Helical" evidence="8">
    <location>
        <begin position="6"/>
        <end position="27"/>
    </location>
</feature>
<dbReference type="AlphaFoldDB" id="A0A154QHN0"/>
<feature type="transmembrane region" description="Helical" evidence="8">
    <location>
        <begin position="34"/>
        <end position="52"/>
    </location>
</feature>
<feature type="transmembrane region" description="Helical" evidence="8">
    <location>
        <begin position="72"/>
        <end position="92"/>
    </location>
</feature>
<evidence type="ECO:0000256" key="5">
    <source>
        <dbReference type="ARBA" id="ARBA00022777"/>
    </source>
</evidence>
<organism evidence="10 11">
    <name type="scientific">Rhodanobacter thiooxydans</name>
    <dbReference type="NCBI Taxonomy" id="416169"/>
    <lineage>
        <taxon>Bacteria</taxon>
        <taxon>Pseudomonadati</taxon>
        <taxon>Pseudomonadota</taxon>
        <taxon>Gammaproteobacteria</taxon>
        <taxon>Lysobacterales</taxon>
        <taxon>Rhodanobacteraceae</taxon>
        <taxon>Rhodanobacter</taxon>
    </lineage>
</organism>
<evidence type="ECO:0000259" key="9">
    <source>
        <dbReference type="PROSITE" id="PS50109"/>
    </source>
</evidence>
<proteinExistence type="predicted"/>
<reference evidence="10 11" key="1">
    <citation type="journal article" date="2016" name="MBio">
        <title>Lateral Gene Transfer in a Heavy Metal-Contaminated-Groundwater Microbial Community.</title>
        <authorList>
            <person name="Hemme C.L."/>
            <person name="Green S.J."/>
            <person name="Rishishwar L."/>
            <person name="Prakash O."/>
            <person name="Pettenato A."/>
            <person name="Chakraborty R."/>
            <person name="Deutschbauer A.M."/>
            <person name="Van Nostrand J.D."/>
            <person name="Wu L."/>
            <person name="He Z."/>
            <person name="Jordan I.K."/>
            <person name="Hazen T.C."/>
            <person name="Arkin A.P."/>
            <person name="Kostka J.E."/>
            <person name="Zhou J."/>
        </authorList>
    </citation>
    <scope>NUCLEOTIDE SEQUENCE [LARGE SCALE GENOMIC DNA]</scope>
    <source>
        <strain evidence="10 11">FW104-T7</strain>
    </source>
</reference>
<dbReference type="InterPro" id="IPR004358">
    <property type="entry name" value="Sig_transdc_His_kin-like_C"/>
</dbReference>
<name>A0A154QHN0_9GAMM</name>
<dbReference type="SMART" id="SM00065">
    <property type="entry name" value="GAF"/>
    <property type="match status" value="1"/>
</dbReference>
<dbReference type="SMART" id="SM00387">
    <property type="entry name" value="HATPase_c"/>
    <property type="match status" value="1"/>
</dbReference>
<dbReference type="Gene3D" id="3.30.450.40">
    <property type="match status" value="1"/>
</dbReference>
<evidence type="ECO:0000313" key="11">
    <source>
        <dbReference type="Proteomes" id="UP000076131"/>
    </source>
</evidence>
<dbReference type="eggNOG" id="COG4191">
    <property type="taxonomic scope" value="Bacteria"/>
</dbReference>
<feature type="transmembrane region" description="Helical" evidence="8">
    <location>
        <begin position="97"/>
        <end position="115"/>
    </location>
</feature>
<dbReference type="InterPro" id="IPR003018">
    <property type="entry name" value="GAF"/>
</dbReference>
<dbReference type="InterPro" id="IPR014265">
    <property type="entry name" value="XrtA/PrsK"/>
</dbReference>
<comment type="caution">
    <text evidence="10">The sequence shown here is derived from an EMBL/GenBank/DDBJ whole genome shotgun (WGS) entry which is preliminary data.</text>
</comment>
<keyword evidence="4" id="KW-0808">Transferase</keyword>
<dbReference type="InterPro" id="IPR005467">
    <property type="entry name" value="His_kinase_dom"/>
</dbReference>
<keyword evidence="6" id="KW-0902">Two-component regulatory system</keyword>
<sequence>MHVIIITSYLTVAAAFLAGAALLGIGWRGQRTGALLILAAMASALWGAFLAYAEWQRTVAAHWVLLAEVLRYGAWIVFVSALFSAWPISGLLRDLRVVAHALWIVLALYCLWPVTGLPQATGLPFSANVPLVGVLVLALSGVVLLEQIYRNVQPQQRWALKFLVIALGLLFAYDIFLYSYAVLYRQFNVSAWAARGFIDALLVPLLLVAAARNPQWSLDVGVSRRAVFYSTSLLVVAIYIIGTAIGGYYVRLYGGDWGRVAEITLVCFALLLVLLIAFSGQARSRLRVFLHKNFFSFRHDYREEWLRLTATLSAGDTELPQRAVHAIAQIMDSPAGALFMRDDADDFVPEARWNMPTPAGLKLPAGMPAFGLMRTRRWIYDLDEPPPLGDEQLQAPAELAGLPRAWLLVPLVLEDRLVGFVVLARARARRAFDWEDIDLLRAAGSQVAGILAQAIDARRLAEARQFEGFNRLTAFLMHDLKNLAAQQSLLLQNAERHKHNPAFVDDMLATVANSVQRVSHLLEQLRGDAAPARHGRVALATVLDKALDECRAQSPRPEYRPVADDLWVQTDTEQLATVLGHVIRNAQDAAQAHGHVLLRVRHEPGLATIEIEDDGAGMDEDFIRNRLFKPFFTTKASRGMGIGAYQARAYVHSLGGTMRVNSTPGQGSVFTIQLPLAEPAGAAMAAGQVQTAP</sequence>
<keyword evidence="7" id="KW-0843">Virulence</keyword>
<dbReference type="InterPro" id="IPR050980">
    <property type="entry name" value="2C_sensor_his_kinase"/>
</dbReference>
<dbReference type="Proteomes" id="UP000076131">
    <property type="component" value="Unassembled WGS sequence"/>
</dbReference>
<dbReference type="PANTHER" id="PTHR44936">
    <property type="entry name" value="SENSOR PROTEIN CREC"/>
    <property type="match status" value="1"/>
</dbReference>
<evidence type="ECO:0000256" key="6">
    <source>
        <dbReference type="ARBA" id="ARBA00023012"/>
    </source>
</evidence>
<dbReference type="Pfam" id="PF13185">
    <property type="entry name" value="GAF_2"/>
    <property type="match status" value="1"/>
</dbReference>
<evidence type="ECO:0000256" key="1">
    <source>
        <dbReference type="ARBA" id="ARBA00000085"/>
    </source>
</evidence>
<dbReference type="RefSeq" id="WP_008434105.1">
    <property type="nucleotide sequence ID" value="NZ_LVJS01000040.1"/>
</dbReference>
<feature type="domain" description="Histidine kinase" evidence="9">
    <location>
        <begin position="475"/>
        <end position="678"/>
    </location>
</feature>
<keyword evidence="8" id="KW-1133">Transmembrane helix</keyword>
<evidence type="ECO:0000256" key="4">
    <source>
        <dbReference type="ARBA" id="ARBA00022679"/>
    </source>
</evidence>
<dbReference type="NCBIfam" id="TIGR02916">
    <property type="entry name" value="PEP_his_kin"/>
    <property type="match status" value="1"/>
</dbReference>
<dbReference type="Pfam" id="PF02518">
    <property type="entry name" value="HATPase_c"/>
    <property type="match status" value="1"/>
</dbReference>
<protein>
    <recommendedName>
        <fullName evidence="2">histidine kinase</fullName>
        <ecNumber evidence="2">2.7.13.3</ecNumber>
    </recommendedName>
</protein>
<dbReference type="Gene3D" id="3.30.565.10">
    <property type="entry name" value="Histidine kinase-like ATPase, C-terminal domain"/>
    <property type="match status" value="1"/>
</dbReference>
<dbReference type="PROSITE" id="PS50109">
    <property type="entry name" value="HIS_KIN"/>
    <property type="match status" value="1"/>
</dbReference>
<keyword evidence="8" id="KW-0472">Membrane</keyword>
<dbReference type="STRING" id="416169.RHOFW104T7_11955"/>
<dbReference type="EC" id="2.7.13.3" evidence="2"/>
<keyword evidence="3" id="KW-0597">Phosphoprotein</keyword>
<feature type="transmembrane region" description="Helical" evidence="8">
    <location>
        <begin position="232"/>
        <end position="251"/>
    </location>
</feature>
<feature type="transmembrane region" description="Helical" evidence="8">
    <location>
        <begin position="257"/>
        <end position="278"/>
    </location>
</feature>
<feature type="transmembrane region" description="Helical" evidence="8">
    <location>
        <begin position="158"/>
        <end position="180"/>
    </location>
</feature>
<dbReference type="EMBL" id="LVJS01000040">
    <property type="protein sequence ID" value="KZC23741.1"/>
    <property type="molecule type" value="Genomic_DNA"/>
</dbReference>
<evidence type="ECO:0000256" key="8">
    <source>
        <dbReference type="SAM" id="Phobius"/>
    </source>
</evidence>
<dbReference type="InterPro" id="IPR003661">
    <property type="entry name" value="HisK_dim/P_dom"/>
</dbReference>
<comment type="catalytic activity">
    <reaction evidence="1">
        <text>ATP + protein L-histidine = ADP + protein N-phospho-L-histidine.</text>
        <dbReference type="EC" id="2.7.13.3"/>
    </reaction>
</comment>
<dbReference type="CDD" id="cd00082">
    <property type="entry name" value="HisKA"/>
    <property type="match status" value="1"/>
</dbReference>
<evidence type="ECO:0000256" key="3">
    <source>
        <dbReference type="ARBA" id="ARBA00022553"/>
    </source>
</evidence>
<feature type="transmembrane region" description="Helical" evidence="8">
    <location>
        <begin position="127"/>
        <end position="146"/>
    </location>
</feature>
<keyword evidence="11" id="KW-1185">Reference proteome</keyword>
<keyword evidence="5 10" id="KW-0418">Kinase</keyword>
<dbReference type="InterPro" id="IPR036890">
    <property type="entry name" value="HATPase_C_sf"/>
</dbReference>
<evidence type="ECO:0000256" key="7">
    <source>
        <dbReference type="ARBA" id="ARBA00023026"/>
    </source>
</evidence>
<dbReference type="GO" id="GO:0005886">
    <property type="term" value="C:plasma membrane"/>
    <property type="evidence" value="ECO:0007669"/>
    <property type="project" value="UniProtKB-SubCell"/>
</dbReference>
<dbReference type="InterPro" id="IPR029016">
    <property type="entry name" value="GAF-like_dom_sf"/>
</dbReference>
<dbReference type="SUPFAM" id="SSF55874">
    <property type="entry name" value="ATPase domain of HSP90 chaperone/DNA topoisomerase II/histidine kinase"/>
    <property type="match status" value="1"/>
</dbReference>
<dbReference type="SUPFAM" id="SSF55781">
    <property type="entry name" value="GAF domain-like"/>
    <property type="match status" value="1"/>
</dbReference>
<dbReference type="InterPro" id="IPR003594">
    <property type="entry name" value="HATPase_dom"/>
</dbReference>